<gene>
    <name evidence="3" type="ORF">PILCRDRAFT_821773</name>
</gene>
<dbReference type="InParanoid" id="A0A0C3B500"/>
<dbReference type="Pfam" id="PF07714">
    <property type="entry name" value="PK_Tyr_Ser-Thr"/>
    <property type="match status" value="2"/>
</dbReference>
<dbReference type="STRING" id="765440.A0A0C3B500"/>
<organism evidence="3 4">
    <name type="scientific">Piloderma croceum (strain F 1598)</name>
    <dbReference type="NCBI Taxonomy" id="765440"/>
    <lineage>
        <taxon>Eukaryota</taxon>
        <taxon>Fungi</taxon>
        <taxon>Dikarya</taxon>
        <taxon>Basidiomycota</taxon>
        <taxon>Agaricomycotina</taxon>
        <taxon>Agaricomycetes</taxon>
        <taxon>Agaricomycetidae</taxon>
        <taxon>Atheliales</taxon>
        <taxon>Atheliaceae</taxon>
        <taxon>Piloderma</taxon>
    </lineage>
</organism>
<name>A0A0C3B500_PILCF</name>
<protein>
    <recommendedName>
        <fullName evidence="2">Protein kinase domain-containing protein</fullName>
    </recommendedName>
</protein>
<proteinExistence type="predicted"/>
<sequence>MSFHGPDLTGQITISYSPGFNYHWKIGTGASTDVYRGIWDPHRALVAVKMFRATQNDDPARVRDINRRLVRESHAWLDLLNPHVLPYLGYCTDLGLSVALISPFCSRGTVKQYLRSHSSANRQNFIIQVAKGLLYLHAKNIIHGDLCANNVLVDDSGNAQLCDFGRAKVIGDEEYRTVLFAGFVPYMAPELFPEDESDVDQLFTLSSDIYALGMLAFEMFTDTVPFDAMGTKSPFWIMARVHAGERPSRSSDKKHRISDAMWEIMQACWAADPKARPTAALFVQWIDGTPSRYLHLPNKQLAVDRSSPAPIDSTSDENVDKDKQLTSQDVRAHKYHTALETGTEVTMEPSPPSVNVHKPYRDLTGQVTKSPGVYIAYGGFSDIYKGIWRNPDTGQSTVIAIKLLRTVYTDYQDWALMFKRLNREARVWNQLNNPNVLPFLGISNDVGAEGSPPALITPLCTNGHVLNYLSHTPDASRLKLVIGVAKGLQYLHTQSVIHGDLKPTNILVSDSGEPLLHDFGRSRIIGLHGFTSRVLGNVGYQAPELIGIMDDVDIDVEMDEEGLADEPFVEQIYSDKLTTKTDIYAYGTVALEIFTGQSPYYYIANEYLKAKHITHGEQLQRGKYNSPHLSDIHWALLAKCWAKDPAIRPEVDMILSCLVAFNNSISSLAS</sequence>
<dbReference type="SMART" id="SM00220">
    <property type="entry name" value="S_TKc"/>
    <property type="match status" value="2"/>
</dbReference>
<dbReference type="PROSITE" id="PS00109">
    <property type="entry name" value="PROTEIN_KINASE_TYR"/>
    <property type="match status" value="1"/>
</dbReference>
<dbReference type="InterPro" id="IPR001245">
    <property type="entry name" value="Ser-Thr/Tyr_kinase_cat_dom"/>
</dbReference>
<dbReference type="InterPro" id="IPR051681">
    <property type="entry name" value="Ser/Thr_Kinases-Pseudokinases"/>
</dbReference>
<dbReference type="InterPro" id="IPR000719">
    <property type="entry name" value="Prot_kinase_dom"/>
</dbReference>
<dbReference type="GO" id="GO:0004674">
    <property type="term" value="F:protein serine/threonine kinase activity"/>
    <property type="evidence" value="ECO:0007669"/>
    <property type="project" value="TreeGrafter"/>
</dbReference>
<dbReference type="OrthoDB" id="346907at2759"/>
<dbReference type="SUPFAM" id="SSF56112">
    <property type="entry name" value="Protein kinase-like (PK-like)"/>
    <property type="match status" value="2"/>
</dbReference>
<dbReference type="HOGENOM" id="CLU_409984_0_0_1"/>
<dbReference type="InterPro" id="IPR008266">
    <property type="entry name" value="Tyr_kinase_AS"/>
</dbReference>
<feature type="domain" description="Protein kinase" evidence="2">
    <location>
        <begin position="20"/>
        <end position="294"/>
    </location>
</feature>
<reference evidence="3 4" key="1">
    <citation type="submission" date="2014-04" db="EMBL/GenBank/DDBJ databases">
        <authorList>
            <consortium name="DOE Joint Genome Institute"/>
            <person name="Kuo A."/>
            <person name="Tarkka M."/>
            <person name="Buscot F."/>
            <person name="Kohler A."/>
            <person name="Nagy L.G."/>
            <person name="Floudas D."/>
            <person name="Copeland A."/>
            <person name="Barry K.W."/>
            <person name="Cichocki N."/>
            <person name="Veneault-Fourrey C."/>
            <person name="LaButti K."/>
            <person name="Lindquist E.A."/>
            <person name="Lipzen A."/>
            <person name="Lundell T."/>
            <person name="Morin E."/>
            <person name="Murat C."/>
            <person name="Sun H."/>
            <person name="Tunlid A."/>
            <person name="Henrissat B."/>
            <person name="Grigoriev I.V."/>
            <person name="Hibbett D.S."/>
            <person name="Martin F."/>
            <person name="Nordberg H.P."/>
            <person name="Cantor M.N."/>
            <person name="Hua S.X."/>
        </authorList>
    </citation>
    <scope>NUCLEOTIDE SEQUENCE [LARGE SCALE GENOMIC DNA]</scope>
    <source>
        <strain evidence="3 4">F 1598</strain>
    </source>
</reference>
<dbReference type="PANTHER" id="PTHR44329">
    <property type="entry name" value="SERINE/THREONINE-PROTEIN KINASE TNNI3K-RELATED"/>
    <property type="match status" value="1"/>
</dbReference>
<dbReference type="PROSITE" id="PS00108">
    <property type="entry name" value="PROTEIN_KINASE_ST"/>
    <property type="match status" value="1"/>
</dbReference>
<dbReference type="InterPro" id="IPR008271">
    <property type="entry name" value="Ser/Thr_kinase_AS"/>
</dbReference>
<feature type="domain" description="Protein kinase" evidence="2">
    <location>
        <begin position="369"/>
        <end position="661"/>
    </location>
</feature>
<dbReference type="EMBL" id="KN833000">
    <property type="protein sequence ID" value="KIM81303.1"/>
    <property type="molecule type" value="Genomic_DNA"/>
</dbReference>
<evidence type="ECO:0000313" key="4">
    <source>
        <dbReference type="Proteomes" id="UP000054166"/>
    </source>
</evidence>
<dbReference type="Gene3D" id="1.10.510.10">
    <property type="entry name" value="Transferase(Phosphotransferase) domain 1"/>
    <property type="match status" value="2"/>
</dbReference>
<dbReference type="AlphaFoldDB" id="A0A0C3B500"/>
<keyword evidence="4" id="KW-1185">Reference proteome</keyword>
<dbReference type="Pfam" id="PF00069">
    <property type="entry name" value="Pkinase"/>
    <property type="match status" value="1"/>
</dbReference>
<reference evidence="4" key="2">
    <citation type="submission" date="2015-01" db="EMBL/GenBank/DDBJ databases">
        <title>Evolutionary Origins and Diversification of the Mycorrhizal Mutualists.</title>
        <authorList>
            <consortium name="DOE Joint Genome Institute"/>
            <consortium name="Mycorrhizal Genomics Consortium"/>
            <person name="Kohler A."/>
            <person name="Kuo A."/>
            <person name="Nagy L.G."/>
            <person name="Floudas D."/>
            <person name="Copeland A."/>
            <person name="Barry K.W."/>
            <person name="Cichocki N."/>
            <person name="Veneault-Fourrey C."/>
            <person name="LaButti K."/>
            <person name="Lindquist E.A."/>
            <person name="Lipzen A."/>
            <person name="Lundell T."/>
            <person name="Morin E."/>
            <person name="Murat C."/>
            <person name="Riley R."/>
            <person name="Ohm R."/>
            <person name="Sun H."/>
            <person name="Tunlid A."/>
            <person name="Henrissat B."/>
            <person name="Grigoriev I.V."/>
            <person name="Hibbett D.S."/>
            <person name="Martin F."/>
        </authorList>
    </citation>
    <scope>NUCLEOTIDE SEQUENCE [LARGE SCALE GENOMIC DNA]</scope>
    <source>
        <strain evidence="4">F 1598</strain>
    </source>
</reference>
<dbReference type="PRINTS" id="PR00109">
    <property type="entry name" value="TYRKINASE"/>
</dbReference>
<evidence type="ECO:0000256" key="1">
    <source>
        <dbReference type="SAM" id="MobiDB-lite"/>
    </source>
</evidence>
<dbReference type="GO" id="GO:0005524">
    <property type="term" value="F:ATP binding"/>
    <property type="evidence" value="ECO:0007669"/>
    <property type="project" value="InterPro"/>
</dbReference>
<evidence type="ECO:0000259" key="2">
    <source>
        <dbReference type="PROSITE" id="PS50011"/>
    </source>
</evidence>
<dbReference type="Proteomes" id="UP000054166">
    <property type="component" value="Unassembled WGS sequence"/>
</dbReference>
<feature type="region of interest" description="Disordered" evidence="1">
    <location>
        <begin position="304"/>
        <end position="327"/>
    </location>
</feature>
<dbReference type="InterPro" id="IPR011009">
    <property type="entry name" value="Kinase-like_dom_sf"/>
</dbReference>
<dbReference type="PROSITE" id="PS50011">
    <property type="entry name" value="PROTEIN_KINASE_DOM"/>
    <property type="match status" value="2"/>
</dbReference>
<evidence type="ECO:0000313" key="3">
    <source>
        <dbReference type="EMBL" id="KIM81303.1"/>
    </source>
</evidence>
<accession>A0A0C3B500</accession>